<comment type="caution">
    <text evidence="4">The sequence shown here is derived from an EMBL/GenBank/DDBJ whole genome shotgun (WGS) entry which is preliminary data.</text>
</comment>
<keyword evidence="2" id="KW-0812">Transmembrane</keyword>
<evidence type="ECO:0008006" key="6">
    <source>
        <dbReference type="Google" id="ProtNLM"/>
    </source>
</evidence>
<evidence type="ECO:0000313" key="5">
    <source>
        <dbReference type="Proteomes" id="UP001165065"/>
    </source>
</evidence>
<feature type="signal peptide" evidence="3">
    <location>
        <begin position="1"/>
        <end position="23"/>
    </location>
</feature>
<feature type="transmembrane region" description="Helical" evidence="2">
    <location>
        <begin position="47"/>
        <end position="67"/>
    </location>
</feature>
<keyword evidence="2" id="KW-0472">Membrane</keyword>
<dbReference type="Proteomes" id="UP001165065">
    <property type="component" value="Unassembled WGS sequence"/>
</dbReference>
<organism evidence="4 5">
    <name type="scientific">Triparma columacea</name>
    <dbReference type="NCBI Taxonomy" id="722753"/>
    <lineage>
        <taxon>Eukaryota</taxon>
        <taxon>Sar</taxon>
        <taxon>Stramenopiles</taxon>
        <taxon>Ochrophyta</taxon>
        <taxon>Bolidophyceae</taxon>
        <taxon>Parmales</taxon>
        <taxon>Triparmaceae</taxon>
        <taxon>Triparma</taxon>
    </lineage>
</organism>
<evidence type="ECO:0000256" key="2">
    <source>
        <dbReference type="SAM" id="Phobius"/>
    </source>
</evidence>
<protein>
    <recommendedName>
        <fullName evidence="6">Fascin domain-containing protein</fullName>
    </recommendedName>
</protein>
<gene>
    <name evidence="4" type="ORF">TrCOL_g13357</name>
</gene>
<accession>A0A9W7GNL2</accession>
<sequence length="294" mass="30817">MTLRTTPCISLILLSLTFTLTTATPLICSQQHPANDSTCSRLDNATFGLTVGIPVIFPFVFFFLIHWRDFLLPGTSNAVCGIGRRSEEAPGSGGAGGGAEAGGEGVELSERPTRSGYAAASTREDVGSSVSTGDTFQVFRKGGDKCLGCSDNFAEGALISFTGASSAKALHFTSLPGNVWRASTISQGWDLFNRGAGQKPELYLSVFGGEPSAGSLLVLTDRDHAGRFKLETVGGKTKLRVLGGTGAWYMEDSEGTYATVKRGGSEVTKRGVKKEGGRGGMLTARDVVGRQASI</sequence>
<name>A0A9W7GNL2_9STRA</name>
<dbReference type="EMBL" id="BRYA01000450">
    <property type="protein sequence ID" value="GMI48976.1"/>
    <property type="molecule type" value="Genomic_DNA"/>
</dbReference>
<keyword evidence="2" id="KW-1133">Transmembrane helix</keyword>
<evidence type="ECO:0000313" key="4">
    <source>
        <dbReference type="EMBL" id="GMI48976.1"/>
    </source>
</evidence>
<evidence type="ECO:0000256" key="3">
    <source>
        <dbReference type="SAM" id="SignalP"/>
    </source>
</evidence>
<evidence type="ECO:0000256" key="1">
    <source>
        <dbReference type="SAM" id="MobiDB-lite"/>
    </source>
</evidence>
<keyword evidence="3" id="KW-0732">Signal</keyword>
<feature type="region of interest" description="Disordered" evidence="1">
    <location>
        <begin position="87"/>
        <end position="130"/>
    </location>
</feature>
<reference evidence="5" key="1">
    <citation type="journal article" date="2023" name="Commun. Biol.">
        <title>Genome analysis of Parmales, the sister group of diatoms, reveals the evolutionary specialization of diatoms from phago-mixotrophs to photoautotrophs.</title>
        <authorList>
            <person name="Ban H."/>
            <person name="Sato S."/>
            <person name="Yoshikawa S."/>
            <person name="Yamada K."/>
            <person name="Nakamura Y."/>
            <person name="Ichinomiya M."/>
            <person name="Sato N."/>
            <person name="Blanc-Mathieu R."/>
            <person name="Endo H."/>
            <person name="Kuwata A."/>
            <person name="Ogata H."/>
        </authorList>
    </citation>
    <scope>NUCLEOTIDE SEQUENCE [LARGE SCALE GENOMIC DNA]</scope>
</reference>
<dbReference type="AlphaFoldDB" id="A0A9W7GNL2"/>
<keyword evidence="5" id="KW-1185">Reference proteome</keyword>
<feature type="chain" id="PRO_5040789671" description="Fascin domain-containing protein" evidence="3">
    <location>
        <begin position="24"/>
        <end position="294"/>
    </location>
</feature>
<proteinExistence type="predicted"/>
<feature type="compositionally biased region" description="Gly residues" evidence="1">
    <location>
        <begin position="91"/>
        <end position="105"/>
    </location>
</feature>